<sequence>MAPTAVVDKEQVSLPVKTAVATAGNALLGAAAGVLYKTIAKKFVFLQTPLISPRSFAVFSGIDGGMTCAMKGIRGKDDTKARAVAGFTSGFMLYLVGNMPSPPRVPFAIGTGIIFALYNGLVHEAEHKHYFSIEQSCSAWFCLCAGKKPLSAYNRRMLSELGLEVTRSTLRNTC</sequence>
<evidence type="ECO:0000256" key="1">
    <source>
        <dbReference type="ARBA" id="ARBA00004141"/>
    </source>
</evidence>
<comment type="subcellular location">
    <subcellularLocation>
        <location evidence="1">Membrane</location>
        <topology evidence="1">Multi-pass membrane protein</topology>
    </subcellularLocation>
</comment>
<dbReference type="InterPro" id="IPR039175">
    <property type="entry name" value="TIM22"/>
</dbReference>
<dbReference type="Proteomes" id="UP001202328">
    <property type="component" value="Unassembled WGS sequence"/>
</dbReference>
<dbReference type="PANTHER" id="PTHR14110">
    <property type="entry name" value="MITOCHONDRIAL IMPORT INNER MEMBRANE TRANSLOCASE SUBUNIT TIM22"/>
    <property type="match status" value="1"/>
</dbReference>
<keyword evidence="4 5" id="KW-0472">Membrane</keyword>
<evidence type="ECO:0000313" key="6">
    <source>
        <dbReference type="EMBL" id="KAI3849698.1"/>
    </source>
</evidence>
<organism evidence="6 7">
    <name type="scientific">Papaver atlanticum</name>
    <dbReference type="NCBI Taxonomy" id="357466"/>
    <lineage>
        <taxon>Eukaryota</taxon>
        <taxon>Viridiplantae</taxon>
        <taxon>Streptophyta</taxon>
        <taxon>Embryophyta</taxon>
        <taxon>Tracheophyta</taxon>
        <taxon>Spermatophyta</taxon>
        <taxon>Magnoliopsida</taxon>
        <taxon>Ranunculales</taxon>
        <taxon>Papaveraceae</taxon>
        <taxon>Papaveroideae</taxon>
        <taxon>Papaver</taxon>
    </lineage>
</organism>
<keyword evidence="2 5" id="KW-0812">Transmembrane</keyword>
<dbReference type="GO" id="GO:0008320">
    <property type="term" value="F:protein transmembrane transporter activity"/>
    <property type="evidence" value="ECO:0007669"/>
    <property type="project" value="TreeGrafter"/>
</dbReference>
<dbReference type="EMBL" id="JAJJMB010016078">
    <property type="protein sequence ID" value="KAI3849698.1"/>
    <property type="molecule type" value="Genomic_DNA"/>
</dbReference>
<reference evidence="6" key="1">
    <citation type="submission" date="2022-04" db="EMBL/GenBank/DDBJ databases">
        <title>A functionally conserved STORR gene fusion in Papaver species that diverged 16.8 million years ago.</title>
        <authorList>
            <person name="Catania T."/>
        </authorList>
    </citation>
    <scope>NUCLEOTIDE SEQUENCE</scope>
    <source>
        <strain evidence="6">S-188037</strain>
    </source>
</reference>
<name>A0AAD4RZK0_9MAGN</name>
<evidence type="ECO:0000313" key="7">
    <source>
        <dbReference type="Proteomes" id="UP001202328"/>
    </source>
</evidence>
<evidence type="ECO:0000256" key="2">
    <source>
        <dbReference type="ARBA" id="ARBA00022692"/>
    </source>
</evidence>
<dbReference type="GO" id="GO:0009706">
    <property type="term" value="C:chloroplast inner membrane"/>
    <property type="evidence" value="ECO:0007669"/>
    <property type="project" value="TreeGrafter"/>
</dbReference>
<dbReference type="AlphaFoldDB" id="A0AAD4RZK0"/>
<evidence type="ECO:0000256" key="4">
    <source>
        <dbReference type="ARBA" id="ARBA00023136"/>
    </source>
</evidence>
<protein>
    <submittedName>
        <fullName evidence="6">Uncharacterized protein</fullName>
    </submittedName>
</protein>
<dbReference type="GO" id="GO:0045036">
    <property type="term" value="P:protein targeting to chloroplast"/>
    <property type="evidence" value="ECO:0007669"/>
    <property type="project" value="TreeGrafter"/>
</dbReference>
<accession>A0AAD4RZK0</accession>
<evidence type="ECO:0000256" key="5">
    <source>
        <dbReference type="SAM" id="Phobius"/>
    </source>
</evidence>
<feature type="transmembrane region" description="Helical" evidence="5">
    <location>
        <begin position="105"/>
        <end position="122"/>
    </location>
</feature>
<dbReference type="PANTHER" id="PTHR14110:SF6">
    <property type="entry name" value="OS04G0405100 PROTEIN"/>
    <property type="match status" value="1"/>
</dbReference>
<evidence type="ECO:0000256" key="3">
    <source>
        <dbReference type="ARBA" id="ARBA00022989"/>
    </source>
</evidence>
<dbReference type="GO" id="GO:0045039">
    <property type="term" value="P:protein insertion into mitochondrial inner membrane"/>
    <property type="evidence" value="ECO:0007669"/>
    <property type="project" value="InterPro"/>
</dbReference>
<gene>
    <name evidence="6" type="ORF">MKW98_026612</name>
</gene>
<dbReference type="GO" id="GO:0042721">
    <property type="term" value="C:TIM22 mitochondrial import inner membrane insertion complex"/>
    <property type="evidence" value="ECO:0007669"/>
    <property type="project" value="InterPro"/>
</dbReference>
<proteinExistence type="predicted"/>
<keyword evidence="3 5" id="KW-1133">Transmembrane helix</keyword>
<comment type="caution">
    <text evidence="6">The sequence shown here is derived from an EMBL/GenBank/DDBJ whole genome shotgun (WGS) entry which is preliminary data.</text>
</comment>
<keyword evidence="7" id="KW-1185">Reference proteome</keyword>